<dbReference type="PANTHER" id="PTHR20935">
    <property type="entry name" value="PHOSPHOGLYCERATE MUTASE-RELATED"/>
    <property type="match status" value="1"/>
</dbReference>
<evidence type="ECO:0000256" key="3">
    <source>
        <dbReference type="PIRSR" id="PIRSR613078-2"/>
    </source>
</evidence>
<dbReference type="STRING" id="662367.SAMN05216167_102493"/>
<dbReference type="InterPro" id="IPR051021">
    <property type="entry name" value="Mito_Ser/Thr_phosphatase"/>
</dbReference>
<dbReference type="OrthoDB" id="9810154at2"/>
<dbReference type="CDD" id="cd07067">
    <property type="entry name" value="HP_PGM_like"/>
    <property type="match status" value="1"/>
</dbReference>
<dbReference type="GO" id="GO:0016787">
    <property type="term" value="F:hydrolase activity"/>
    <property type="evidence" value="ECO:0007669"/>
    <property type="project" value="UniProtKB-KW"/>
</dbReference>
<feature type="active site" description="Tele-phosphohistidine intermediate" evidence="2">
    <location>
        <position position="10"/>
    </location>
</feature>
<dbReference type="Gene3D" id="3.40.50.1240">
    <property type="entry name" value="Phosphoglycerate mutase-like"/>
    <property type="match status" value="1"/>
</dbReference>
<dbReference type="InterPro" id="IPR013078">
    <property type="entry name" value="His_Pase_superF_clade-1"/>
</dbReference>
<dbReference type="AlphaFoldDB" id="A0A1I1M878"/>
<sequence length="170" mass="18509">MSITLYIVRHAKAEDRAIFMADFDRKLTSEGVMAAARIGRYLHGKAIQPDIIVSSPAPRAKETANVVAEQLGYEVAQIQFDEKLFEGGPKAYLAAINAVPSASQTAMIVGHNPDVTYLAEFLTHQRINSMSKGAVVGITFEDVTWAEISGRTGSITFQIAPKQLSINDEL</sequence>
<feature type="binding site" evidence="3">
    <location>
        <position position="59"/>
    </location>
    <ligand>
        <name>substrate</name>
    </ligand>
</feature>
<evidence type="ECO:0000313" key="5">
    <source>
        <dbReference type="Proteomes" id="UP000198598"/>
    </source>
</evidence>
<dbReference type="SUPFAM" id="SSF53254">
    <property type="entry name" value="Phosphoglycerate mutase-like"/>
    <property type="match status" value="1"/>
</dbReference>
<dbReference type="PANTHER" id="PTHR20935:SF1">
    <property type="entry name" value="SLL1549 PROTEIN"/>
    <property type="match status" value="1"/>
</dbReference>
<accession>A0A1I1M878</accession>
<evidence type="ECO:0000256" key="1">
    <source>
        <dbReference type="ARBA" id="ARBA00022801"/>
    </source>
</evidence>
<dbReference type="RefSeq" id="WP_093824508.1">
    <property type="nucleotide sequence ID" value="NZ_FOLQ01000002.1"/>
</dbReference>
<dbReference type="Proteomes" id="UP000198598">
    <property type="component" value="Unassembled WGS sequence"/>
</dbReference>
<proteinExistence type="predicted"/>
<name>A0A1I1M878_9BACT</name>
<evidence type="ECO:0000256" key="2">
    <source>
        <dbReference type="PIRSR" id="PIRSR613078-1"/>
    </source>
</evidence>
<dbReference type="EMBL" id="FOLQ01000002">
    <property type="protein sequence ID" value="SFC81727.1"/>
    <property type="molecule type" value="Genomic_DNA"/>
</dbReference>
<protein>
    <submittedName>
        <fullName evidence="4">Phosphohistidine phosphatase</fullName>
    </submittedName>
</protein>
<gene>
    <name evidence="4" type="ORF">SAMN05216167_102493</name>
</gene>
<organism evidence="4 5">
    <name type="scientific">Spirosoma endophyticum</name>
    <dbReference type="NCBI Taxonomy" id="662367"/>
    <lineage>
        <taxon>Bacteria</taxon>
        <taxon>Pseudomonadati</taxon>
        <taxon>Bacteroidota</taxon>
        <taxon>Cytophagia</taxon>
        <taxon>Cytophagales</taxon>
        <taxon>Cytophagaceae</taxon>
        <taxon>Spirosoma</taxon>
    </lineage>
</organism>
<keyword evidence="1" id="KW-0378">Hydrolase</keyword>
<dbReference type="SMART" id="SM00855">
    <property type="entry name" value="PGAM"/>
    <property type="match status" value="1"/>
</dbReference>
<keyword evidence="5" id="KW-1185">Reference proteome</keyword>
<evidence type="ECO:0000313" key="4">
    <source>
        <dbReference type="EMBL" id="SFC81727.1"/>
    </source>
</evidence>
<reference evidence="4 5" key="1">
    <citation type="submission" date="2016-10" db="EMBL/GenBank/DDBJ databases">
        <authorList>
            <person name="de Groot N.N."/>
        </authorList>
    </citation>
    <scope>NUCLEOTIDE SEQUENCE [LARGE SCALE GENOMIC DNA]</scope>
    <source>
        <strain evidence="4 5">DSM 26130</strain>
    </source>
</reference>
<dbReference type="Pfam" id="PF00300">
    <property type="entry name" value="His_Phos_1"/>
    <property type="match status" value="1"/>
</dbReference>
<dbReference type="InterPro" id="IPR029033">
    <property type="entry name" value="His_PPase_superfam"/>
</dbReference>
<feature type="active site" description="Proton donor/acceptor" evidence="2">
    <location>
        <position position="86"/>
    </location>
</feature>